<protein>
    <submittedName>
        <fullName evidence="1">Uncharacterized protein</fullName>
    </submittedName>
</protein>
<keyword evidence="2" id="KW-1185">Reference proteome</keyword>
<evidence type="ECO:0000313" key="1">
    <source>
        <dbReference type="EMBL" id="KAJ8002577.1"/>
    </source>
</evidence>
<sequence>MECEGPSNQSRRISGQRVNISSITAHTSINTELTQADMPSPERCSVSPSSFDSSQLGKQGNFRRVCTTEEPSACQFPGLAPNVLRMRVREGSKIRNLLEFVMSRMQIDGERVQRKRQVRQGEDVLDSARGQTGMWSNQEGRVLDGGNQKRTGQRVRQVVFTGSARGITKTISCVEILKRKLGGLHQLSVLQYKTVNEVWETLETEKRPNSRVTVQKTVPAINRYANSPRVDQICLDQYFWKGGSYAHGHPLQLGYKQILSEERDKVRSPSPTGRWTSHWPCPQQFILPSSEAKRFCMEDRPQSRASAKSEPINISSAVAECPLVMFRAAVRLSVSGARSLTRARLGCTAPLAQRCYSHGGKQETDEEFDARWVTYFNKPDIDAWELRKGMNTLIGYDLVPEPKILDAALRACRRLDDLASAIRILEAVKDKSGPHKDIYPYLIQELRPTLEELGISTPEELGIDKL</sequence>
<evidence type="ECO:0000313" key="2">
    <source>
        <dbReference type="Proteomes" id="UP001157502"/>
    </source>
</evidence>
<accession>A0ACC2GGB1</accession>
<reference evidence="1" key="1">
    <citation type="submission" date="2021-05" db="EMBL/GenBank/DDBJ databases">
        <authorList>
            <person name="Pan Q."/>
            <person name="Jouanno E."/>
            <person name="Zahm M."/>
            <person name="Klopp C."/>
            <person name="Cabau C."/>
            <person name="Louis A."/>
            <person name="Berthelot C."/>
            <person name="Parey E."/>
            <person name="Roest Crollius H."/>
            <person name="Montfort J."/>
            <person name="Robinson-Rechavi M."/>
            <person name="Bouchez O."/>
            <person name="Lampietro C."/>
            <person name="Lopez Roques C."/>
            <person name="Donnadieu C."/>
            <person name="Postlethwait J."/>
            <person name="Bobe J."/>
            <person name="Dillon D."/>
            <person name="Chandos A."/>
            <person name="von Hippel F."/>
            <person name="Guiguen Y."/>
        </authorList>
    </citation>
    <scope>NUCLEOTIDE SEQUENCE</scope>
    <source>
        <strain evidence="1">YG-Jan2019</strain>
    </source>
</reference>
<gene>
    <name evidence="1" type="ORF">DPEC_G00160350</name>
</gene>
<comment type="caution">
    <text evidence="1">The sequence shown here is derived from an EMBL/GenBank/DDBJ whole genome shotgun (WGS) entry which is preliminary data.</text>
</comment>
<name>A0ACC2GGB1_DALPE</name>
<organism evidence="1 2">
    <name type="scientific">Dallia pectoralis</name>
    <name type="common">Alaska blackfish</name>
    <dbReference type="NCBI Taxonomy" id="75939"/>
    <lineage>
        <taxon>Eukaryota</taxon>
        <taxon>Metazoa</taxon>
        <taxon>Chordata</taxon>
        <taxon>Craniata</taxon>
        <taxon>Vertebrata</taxon>
        <taxon>Euteleostomi</taxon>
        <taxon>Actinopterygii</taxon>
        <taxon>Neopterygii</taxon>
        <taxon>Teleostei</taxon>
        <taxon>Protacanthopterygii</taxon>
        <taxon>Esociformes</taxon>
        <taxon>Umbridae</taxon>
        <taxon>Dallia</taxon>
    </lineage>
</organism>
<dbReference type="EMBL" id="CM055740">
    <property type="protein sequence ID" value="KAJ8002577.1"/>
    <property type="molecule type" value="Genomic_DNA"/>
</dbReference>
<dbReference type="Proteomes" id="UP001157502">
    <property type="component" value="Chromosome 13"/>
</dbReference>
<proteinExistence type="predicted"/>